<dbReference type="InterPro" id="IPR045358">
    <property type="entry name" value="Ty3_capsid"/>
</dbReference>
<dbReference type="Proteomes" id="UP001140091">
    <property type="component" value="Unassembled WGS sequence"/>
</dbReference>
<evidence type="ECO:0000313" key="3">
    <source>
        <dbReference type="EMBL" id="KAJ2935738.1"/>
    </source>
</evidence>
<dbReference type="Gene3D" id="2.40.70.10">
    <property type="entry name" value="Acid Proteases"/>
    <property type="match status" value="1"/>
</dbReference>
<dbReference type="EMBL" id="JANBPK010000361">
    <property type="protein sequence ID" value="KAJ2935738.1"/>
    <property type="molecule type" value="Genomic_DNA"/>
</dbReference>
<dbReference type="SUPFAM" id="SSF56672">
    <property type="entry name" value="DNA/RNA polymerases"/>
    <property type="match status" value="1"/>
</dbReference>
<dbReference type="AlphaFoldDB" id="A0A9W8MNT4"/>
<evidence type="ECO:0000313" key="4">
    <source>
        <dbReference type="Proteomes" id="UP001140091"/>
    </source>
</evidence>
<dbReference type="PANTHER" id="PTHR15503:SF22">
    <property type="entry name" value="TRANSPOSON TY3-I GAG POLYPROTEIN"/>
    <property type="match status" value="1"/>
</dbReference>
<name>A0A9W8MNT4_9AGAR</name>
<dbReference type="SUPFAM" id="SSF50630">
    <property type="entry name" value="Acid proteases"/>
    <property type="match status" value="1"/>
</dbReference>
<evidence type="ECO:0000256" key="1">
    <source>
        <dbReference type="SAM" id="MobiDB-lite"/>
    </source>
</evidence>
<dbReference type="InterPro" id="IPR043502">
    <property type="entry name" value="DNA/RNA_pol_sf"/>
</dbReference>
<protein>
    <recommendedName>
        <fullName evidence="2">Ty3 transposon capsid-like protein domain-containing protein</fullName>
    </recommendedName>
</protein>
<feature type="compositionally biased region" description="Basic and acidic residues" evidence="1">
    <location>
        <begin position="14"/>
        <end position="27"/>
    </location>
</feature>
<sequence length="509" mass="58245">MEGYTIRKTTTDGNDNRNGERGNKPPVFDRNRAKFRYWLYRINLSLGLNSTKYTTDVEKIFFTVTYMIGEAGLWAEAWMNERPEQPAGTKDWGKFDDFVKELSATYAPTNEEDLALSKLKSLRQEKMRASKLVARFKLEAQRSGILKAGTIDPGNEKQLINKLKASLHPNVVKEEGELMPVSPTFSISSVLVAHLNNKSMHIPAGIYSEGKHQDIETKALLDCGAGDVFMDWRFAYKHQIPQTKLKTPIKVYNVDGTPNKEGSITQFARIKLTINKQVRRLPVLITGLGKEDLILGLPWLQKENPIIDWEKGTLKWGNQGTDHTQKKNFQAEEFDARAIEAELSKEVNPLWIQVKTTASQKLAQKHKELKEETPLTEQVPKEYHKYLEIFDKETATRFPPERPWDHAIDLKPDFVPRRGKIYSLTPSEEKALDEFLKENLDKKYIQPLKSPQASPFFSVGKRDGSLRPCQDYRKLNEGTIKNAYPLPRIPDLIGSRGAKNGLSRRNPHW</sequence>
<comment type="caution">
    <text evidence="3">The sequence shown here is derived from an EMBL/GenBank/DDBJ whole genome shotgun (WGS) entry which is preliminary data.</text>
</comment>
<feature type="region of interest" description="Disordered" evidence="1">
    <location>
        <begin position="1"/>
        <end position="27"/>
    </location>
</feature>
<dbReference type="InterPro" id="IPR021109">
    <property type="entry name" value="Peptidase_aspartic_dom_sf"/>
</dbReference>
<dbReference type="Pfam" id="PF19259">
    <property type="entry name" value="Ty3_capsid"/>
    <property type="match status" value="1"/>
</dbReference>
<reference evidence="3" key="1">
    <citation type="submission" date="2022-06" db="EMBL/GenBank/DDBJ databases">
        <title>Genome Sequence of Candolleomyces eurysporus.</title>
        <authorList>
            <person name="Buettner E."/>
        </authorList>
    </citation>
    <scope>NUCLEOTIDE SEQUENCE</scope>
    <source>
        <strain evidence="3">VTCC 930004</strain>
    </source>
</reference>
<dbReference type="InterPro" id="IPR032567">
    <property type="entry name" value="RTL1-rel"/>
</dbReference>
<organism evidence="3 4">
    <name type="scientific">Candolleomyces eurysporus</name>
    <dbReference type="NCBI Taxonomy" id="2828524"/>
    <lineage>
        <taxon>Eukaryota</taxon>
        <taxon>Fungi</taxon>
        <taxon>Dikarya</taxon>
        <taxon>Basidiomycota</taxon>
        <taxon>Agaricomycotina</taxon>
        <taxon>Agaricomycetes</taxon>
        <taxon>Agaricomycetidae</taxon>
        <taxon>Agaricales</taxon>
        <taxon>Agaricineae</taxon>
        <taxon>Psathyrellaceae</taxon>
        <taxon>Candolleomyces</taxon>
    </lineage>
</organism>
<accession>A0A9W8MNT4</accession>
<feature type="non-terminal residue" evidence="3">
    <location>
        <position position="1"/>
    </location>
</feature>
<evidence type="ECO:0000259" key="2">
    <source>
        <dbReference type="Pfam" id="PF19259"/>
    </source>
</evidence>
<dbReference type="PANTHER" id="PTHR15503">
    <property type="entry name" value="LDOC1 RELATED"/>
    <property type="match status" value="1"/>
</dbReference>
<dbReference type="OrthoDB" id="128646at2759"/>
<dbReference type="Gene3D" id="3.10.10.10">
    <property type="entry name" value="HIV Type 1 Reverse Transcriptase, subunit A, domain 1"/>
    <property type="match status" value="1"/>
</dbReference>
<keyword evidence="4" id="KW-1185">Reference proteome</keyword>
<dbReference type="CDD" id="cd00303">
    <property type="entry name" value="retropepsin_like"/>
    <property type="match status" value="1"/>
</dbReference>
<gene>
    <name evidence="3" type="ORF">H1R20_g1356</name>
</gene>
<feature type="domain" description="Ty3 transposon capsid-like protein" evidence="2">
    <location>
        <begin position="44"/>
        <end position="137"/>
    </location>
</feature>
<proteinExistence type="predicted"/>
<dbReference type="Pfam" id="PF13975">
    <property type="entry name" value="gag-asp_proteas"/>
    <property type="match status" value="1"/>
</dbReference>